<accession>A0A9P5NIR8</accession>
<dbReference type="AlphaFoldDB" id="A0A9P5NIR8"/>
<sequence length="161" mass="17530">MIDVDVSEDGLEVLRGSGWIEKVMEEVEMNQQSTLTALSVTLHLHMTWAREVNGDPSFVVPGSEGCPSLTTDNPQSEAFPIVTGVWIQAYSSHLVVIGHYLLVVVAGCVIDGGEDMVLFIGCTIIDSQIDTASDDDVKSNTKLEAGVHRKQVGAWVNIWME</sequence>
<evidence type="ECO:0000313" key="2">
    <source>
        <dbReference type="Proteomes" id="UP000724874"/>
    </source>
</evidence>
<reference evidence="1" key="1">
    <citation type="submission" date="2020-11" db="EMBL/GenBank/DDBJ databases">
        <authorList>
            <consortium name="DOE Joint Genome Institute"/>
            <person name="Ahrendt S."/>
            <person name="Riley R."/>
            <person name="Andreopoulos W."/>
            <person name="LaButti K."/>
            <person name="Pangilinan J."/>
            <person name="Ruiz-duenas F.J."/>
            <person name="Barrasa J.M."/>
            <person name="Sanchez-Garcia M."/>
            <person name="Camarero S."/>
            <person name="Miyauchi S."/>
            <person name="Serrano A."/>
            <person name="Linde D."/>
            <person name="Babiker R."/>
            <person name="Drula E."/>
            <person name="Ayuso-Fernandez I."/>
            <person name="Pacheco R."/>
            <person name="Padilla G."/>
            <person name="Ferreira P."/>
            <person name="Barriuso J."/>
            <person name="Kellner H."/>
            <person name="Castanera R."/>
            <person name="Alfaro M."/>
            <person name="Ramirez L."/>
            <person name="Pisabarro A.G."/>
            <person name="Kuo A."/>
            <person name="Tritt A."/>
            <person name="Lipzen A."/>
            <person name="He G."/>
            <person name="Yan M."/>
            <person name="Ng V."/>
            <person name="Cullen D."/>
            <person name="Martin F."/>
            <person name="Rosso M.-N."/>
            <person name="Henrissat B."/>
            <person name="Hibbett D."/>
            <person name="Martinez A.T."/>
            <person name="Grigoriev I.V."/>
        </authorList>
    </citation>
    <scope>NUCLEOTIDE SEQUENCE</scope>
    <source>
        <strain evidence="1">AH 44721</strain>
    </source>
</reference>
<protein>
    <submittedName>
        <fullName evidence="1">Uncharacterized protein</fullName>
    </submittedName>
</protein>
<gene>
    <name evidence="1" type="ORF">CPB84DRAFT_1748203</name>
</gene>
<proteinExistence type="predicted"/>
<keyword evidence="2" id="KW-1185">Reference proteome</keyword>
<evidence type="ECO:0000313" key="1">
    <source>
        <dbReference type="EMBL" id="KAF8896746.1"/>
    </source>
</evidence>
<dbReference type="Proteomes" id="UP000724874">
    <property type="component" value="Unassembled WGS sequence"/>
</dbReference>
<dbReference type="EMBL" id="JADNYJ010000059">
    <property type="protein sequence ID" value="KAF8896746.1"/>
    <property type="molecule type" value="Genomic_DNA"/>
</dbReference>
<organism evidence="1 2">
    <name type="scientific">Gymnopilus junonius</name>
    <name type="common">Spectacular rustgill mushroom</name>
    <name type="synonym">Gymnopilus spectabilis subsp. junonius</name>
    <dbReference type="NCBI Taxonomy" id="109634"/>
    <lineage>
        <taxon>Eukaryota</taxon>
        <taxon>Fungi</taxon>
        <taxon>Dikarya</taxon>
        <taxon>Basidiomycota</taxon>
        <taxon>Agaricomycotina</taxon>
        <taxon>Agaricomycetes</taxon>
        <taxon>Agaricomycetidae</taxon>
        <taxon>Agaricales</taxon>
        <taxon>Agaricineae</taxon>
        <taxon>Hymenogastraceae</taxon>
        <taxon>Gymnopilus</taxon>
    </lineage>
</organism>
<name>A0A9P5NIR8_GYMJU</name>
<comment type="caution">
    <text evidence="1">The sequence shown here is derived from an EMBL/GenBank/DDBJ whole genome shotgun (WGS) entry which is preliminary data.</text>
</comment>